<dbReference type="OrthoDB" id="1539250at2759"/>
<accession>A0A8S0TIQ3</accession>
<dbReference type="Gramene" id="OE9A065718T1">
    <property type="protein sequence ID" value="OE9A065718C1"/>
    <property type="gene ID" value="OE9A065718"/>
</dbReference>
<dbReference type="GO" id="GO:0005840">
    <property type="term" value="C:ribosome"/>
    <property type="evidence" value="ECO:0007669"/>
    <property type="project" value="InterPro"/>
</dbReference>
<sequence length="94" mass="10546">MCVHRGVMRNFCRMMKSTDKMKAEAKSRGVVISTKKQPKGPKPGFMPEGATVKTITPIPYDVVIDLKGVIRLLRFHIGIWLSGTDIETGHFFVL</sequence>
<protein>
    <submittedName>
        <fullName evidence="2">60S ribosomal L21-2</fullName>
    </submittedName>
</protein>
<dbReference type="Gene3D" id="6.10.250.3260">
    <property type="match status" value="1"/>
</dbReference>
<dbReference type="PANTHER" id="PTHR20981">
    <property type="entry name" value="60S RIBOSOMAL PROTEIN L21"/>
    <property type="match status" value="1"/>
</dbReference>
<gene>
    <name evidence="2" type="ORF">OLEA9_A065718</name>
</gene>
<evidence type="ECO:0000313" key="2">
    <source>
        <dbReference type="EMBL" id="CAA3005490.1"/>
    </source>
</evidence>
<dbReference type="GO" id="GO:0003735">
    <property type="term" value="F:structural constituent of ribosome"/>
    <property type="evidence" value="ECO:0007669"/>
    <property type="project" value="InterPro"/>
</dbReference>
<proteinExistence type="predicted"/>
<keyword evidence="3" id="KW-1185">Reference proteome</keyword>
<comment type="caution">
    <text evidence="2">The sequence shown here is derived from an EMBL/GenBank/DDBJ whole genome shotgun (WGS) entry which is preliminary data.</text>
</comment>
<name>A0A8S0TIQ3_OLEEU</name>
<dbReference type="FunFam" id="6.10.250.3260:FF:000002">
    <property type="entry name" value="60S ribosomal protein L21"/>
    <property type="match status" value="1"/>
</dbReference>
<evidence type="ECO:0000313" key="3">
    <source>
        <dbReference type="Proteomes" id="UP000594638"/>
    </source>
</evidence>
<evidence type="ECO:0000256" key="1">
    <source>
        <dbReference type="SAM" id="MobiDB-lite"/>
    </source>
</evidence>
<dbReference type="GO" id="GO:0006412">
    <property type="term" value="P:translation"/>
    <property type="evidence" value="ECO:0007669"/>
    <property type="project" value="InterPro"/>
</dbReference>
<organism evidence="2 3">
    <name type="scientific">Olea europaea subsp. europaea</name>
    <dbReference type="NCBI Taxonomy" id="158383"/>
    <lineage>
        <taxon>Eukaryota</taxon>
        <taxon>Viridiplantae</taxon>
        <taxon>Streptophyta</taxon>
        <taxon>Embryophyta</taxon>
        <taxon>Tracheophyta</taxon>
        <taxon>Spermatophyta</taxon>
        <taxon>Magnoliopsida</taxon>
        <taxon>eudicotyledons</taxon>
        <taxon>Gunneridae</taxon>
        <taxon>Pentapetalae</taxon>
        <taxon>asterids</taxon>
        <taxon>lamiids</taxon>
        <taxon>Lamiales</taxon>
        <taxon>Oleaceae</taxon>
        <taxon>Oleeae</taxon>
        <taxon>Olea</taxon>
    </lineage>
</organism>
<dbReference type="AlphaFoldDB" id="A0A8S0TIQ3"/>
<feature type="region of interest" description="Disordered" evidence="1">
    <location>
        <begin position="24"/>
        <end position="48"/>
    </location>
</feature>
<dbReference type="EMBL" id="CACTIH010007246">
    <property type="protein sequence ID" value="CAA3005490.1"/>
    <property type="molecule type" value="Genomic_DNA"/>
</dbReference>
<dbReference type="Proteomes" id="UP000594638">
    <property type="component" value="Unassembled WGS sequence"/>
</dbReference>
<reference evidence="2 3" key="1">
    <citation type="submission" date="2019-12" db="EMBL/GenBank/DDBJ databases">
        <authorList>
            <person name="Alioto T."/>
            <person name="Alioto T."/>
            <person name="Gomez Garrido J."/>
        </authorList>
    </citation>
    <scope>NUCLEOTIDE SEQUENCE [LARGE SCALE GENOMIC DNA]</scope>
</reference>
<dbReference type="InterPro" id="IPR001147">
    <property type="entry name" value="Ribosomal_eL21"/>
</dbReference>